<dbReference type="GO" id="GO:0008270">
    <property type="term" value="F:zinc ion binding"/>
    <property type="evidence" value="ECO:0007669"/>
    <property type="project" value="UniProtKB-KW"/>
</dbReference>
<evidence type="ECO:0000259" key="7">
    <source>
        <dbReference type="PROSITE" id="PS50157"/>
    </source>
</evidence>
<protein>
    <recommendedName>
        <fullName evidence="7">C2H2-type domain-containing protein</fullName>
    </recommendedName>
</protein>
<gene>
    <name evidence="8" type="ORF">P43SY_000100</name>
</gene>
<dbReference type="PANTHER" id="PTHR14003">
    <property type="entry name" value="TRANSCRIPTIONAL REPRESSOR PROTEIN YY"/>
    <property type="match status" value="1"/>
</dbReference>
<evidence type="ECO:0000256" key="3">
    <source>
        <dbReference type="ARBA" id="ARBA00022771"/>
    </source>
</evidence>
<feature type="domain" description="C2H2-type" evidence="7">
    <location>
        <begin position="44"/>
        <end position="73"/>
    </location>
</feature>
<feature type="compositionally biased region" description="Acidic residues" evidence="6">
    <location>
        <begin position="91"/>
        <end position="100"/>
    </location>
</feature>
<name>A0AAD5LAG6_PYTIN</name>
<keyword evidence="9" id="KW-1185">Reference proteome</keyword>
<accession>A0AAD5LAG6</accession>
<keyword evidence="4" id="KW-0862">Zinc</keyword>
<dbReference type="InterPro" id="IPR036236">
    <property type="entry name" value="Znf_C2H2_sf"/>
</dbReference>
<dbReference type="GO" id="GO:0000785">
    <property type="term" value="C:chromatin"/>
    <property type="evidence" value="ECO:0007669"/>
    <property type="project" value="TreeGrafter"/>
</dbReference>
<evidence type="ECO:0000313" key="8">
    <source>
        <dbReference type="EMBL" id="KAJ0394399.1"/>
    </source>
</evidence>
<dbReference type="AlphaFoldDB" id="A0AAD5LAG6"/>
<dbReference type="GO" id="GO:0031519">
    <property type="term" value="C:PcG protein complex"/>
    <property type="evidence" value="ECO:0007669"/>
    <property type="project" value="TreeGrafter"/>
</dbReference>
<dbReference type="GO" id="GO:0005667">
    <property type="term" value="C:transcription regulator complex"/>
    <property type="evidence" value="ECO:0007669"/>
    <property type="project" value="TreeGrafter"/>
</dbReference>
<dbReference type="SUPFAM" id="SSF57667">
    <property type="entry name" value="beta-beta-alpha zinc fingers"/>
    <property type="match status" value="1"/>
</dbReference>
<dbReference type="Proteomes" id="UP001209570">
    <property type="component" value="Unassembled WGS sequence"/>
</dbReference>
<evidence type="ECO:0000256" key="6">
    <source>
        <dbReference type="SAM" id="MobiDB-lite"/>
    </source>
</evidence>
<organism evidence="8 9">
    <name type="scientific">Pythium insidiosum</name>
    <name type="common">Pythiosis disease agent</name>
    <dbReference type="NCBI Taxonomy" id="114742"/>
    <lineage>
        <taxon>Eukaryota</taxon>
        <taxon>Sar</taxon>
        <taxon>Stramenopiles</taxon>
        <taxon>Oomycota</taxon>
        <taxon>Peronosporomycetes</taxon>
        <taxon>Pythiales</taxon>
        <taxon>Pythiaceae</taxon>
        <taxon>Pythium</taxon>
    </lineage>
</organism>
<dbReference type="GO" id="GO:0000981">
    <property type="term" value="F:DNA-binding transcription factor activity, RNA polymerase II-specific"/>
    <property type="evidence" value="ECO:0007669"/>
    <property type="project" value="TreeGrafter"/>
</dbReference>
<dbReference type="EMBL" id="JAKCXM010000413">
    <property type="protein sequence ID" value="KAJ0394399.1"/>
    <property type="molecule type" value="Genomic_DNA"/>
</dbReference>
<dbReference type="Gene3D" id="3.30.160.60">
    <property type="entry name" value="Classic Zinc Finger"/>
    <property type="match status" value="1"/>
</dbReference>
<dbReference type="PANTHER" id="PTHR14003:SF19">
    <property type="entry name" value="YY2 TRANSCRIPTION FACTOR"/>
    <property type="match status" value="1"/>
</dbReference>
<dbReference type="SMART" id="SM00355">
    <property type="entry name" value="ZnF_C2H2"/>
    <property type="match status" value="1"/>
</dbReference>
<evidence type="ECO:0000313" key="9">
    <source>
        <dbReference type="Proteomes" id="UP001209570"/>
    </source>
</evidence>
<evidence type="ECO:0000256" key="5">
    <source>
        <dbReference type="PROSITE-ProRule" id="PRU00042"/>
    </source>
</evidence>
<keyword evidence="2" id="KW-0677">Repeat</keyword>
<proteinExistence type="predicted"/>
<reference evidence="8" key="1">
    <citation type="submission" date="2021-12" db="EMBL/GenBank/DDBJ databases">
        <title>Prjna785345.</title>
        <authorList>
            <person name="Rujirawat T."/>
            <person name="Krajaejun T."/>
        </authorList>
    </citation>
    <scope>NUCLEOTIDE SEQUENCE</scope>
    <source>
        <strain evidence="8">Pi057C3</strain>
    </source>
</reference>
<dbReference type="PROSITE" id="PS00028">
    <property type="entry name" value="ZINC_FINGER_C2H2_1"/>
    <property type="match status" value="1"/>
</dbReference>
<comment type="caution">
    <text evidence="8">The sequence shown here is derived from an EMBL/GenBank/DDBJ whole genome shotgun (WGS) entry which is preliminary data.</text>
</comment>
<dbReference type="FunFam" id="3.30.160.60:FF:000072">
    <property type="entry name" value="zinc finger protein 143 isoform X1"/>
    <property type="match status" value="1"/>
</dbReference>
<dbReference type="PROSITE" id="PS50157">
    <property type="entry name" value="ZINC_FINGER_C2H2_2"/>
    <property type="match status" value="1"/>
</dbReference>
<evidence type="ECO:0000256" key="4">
    <source>
        <dbReference type="ARBA" id="ARBA00022833"/>
    </source>
</evidence>
<keyword evidence="1" id="KW-0479">Metal-binding</keyword>
<sequence>MSSPSTITLSINDLPVSKGDDDLKWVSEVAQQALSPTDNAPRPFACTEPGCNQRFKRKFTLKEHIKTHTGEKPFVCPQHHGEGEVIGVDGSSDDDMGYDADDCKTPVAGSPASVEDSVFQPLTWPVSPAAFHPVESSLLLVKDPELMEALSILLD</sequence>
<evidence type="ECO:0000256" key="1">
    <source>
        <dbReference type="ARBA" id="ARBA00022723"/>
    </source>
</evidence>
<evidence type="ECO:0000256" key="2">
    <source>
        <dbReference type="ARBA" id="ARBA00022737"/>
    </source>
</evidence>
<feature type="region of interest" description="Disordered" evidence="6">
    <location>
        <begin position="70"/>
        <end position="109"/>
    </location>
</feature>
<keyword evidence="3 5" id="KW-0863">Zinc-finger</keyword>
<dbReference type="GO" id="GO:0000978">
    <property type="term" value="F:RNA polymerase II cis-regulatory region sequence-specific DNA binding"/>
    <property type="evidence" value="ECO:0007669"/>
    <property type="project" value="TreeGrafter"/>
</dbReference>
<dbReference type="InterPro" id="IPR013087">
    <property type="entry name" value="Znf_C2H2_type"/>
</dbReference>